<organism evidence="4 5">
    <name type="scientific">Hibiscus sabdariffa</name>
    <name type="common">roselle</name>
    <dbReference type="NCBI Taxonomy" id="183260"/>
    <lineage>
        <taxon>Eukaryota</taxon>
        <taxon>Viridiplantae</taxon>
        <taxon>Streptophyta</taxon>
        <taxon>Embryophyta</taxon>
        <taxon>Tracheophyta</taxon>
        <taxon>Spermatophyta</taxon>
        <taxon>Magnoliopsida</taxon>
        <taxon>eudicotyledons</taxon>
        <taxon>Gunneridae</taxon>
        <taxon>Pentapetalae</taxon>
        <taxon>rosids</taxon>
        <taxon>malvids</taxon>
        <taxon>Malvales</taxon>
        <taxon>Malvaceae</taxon>
        <taxon>Malvoideae</taxon>
        <taxon>Hibiscus</taxon>
    </lineage>
</organism>
<evidence type="ECO:0000313" key="4">
    <source>
        <dbReference type="EMBL" id="KAK8982083.1"/>
    </source>
</evidence>
<keyword evidence="1" id="KW-0378">Hydrolase</keyword>
<dbReference type="InterPro" id="IPR008263">
    <property type="entry name" value="GH16_AS"/>
</dbReference>
<keyword evidence="2" id="KW-0326">Glycosidase</keyword>
<dbReference type="InterPro" id="IPR000757">
    <property type="entry name" value="Beta-glucanase-like"/>
</dbReference>
<comment type="caution">
    <text evidence="4">The sequence shown here is derived from an EMBL/GenBank/DDBJ whole genome shotgun (WGS) entry which is preliminary data.</text>
</comment>
<gene>
    <name evidence="4" type="ORF">V6N11_037260</name>
</gene>
<dbReference type="PANTHER" id="PTHR31062">
    <property type="entry name" value="XYLOGLUCAN ENDOTRANSGLUCOSYLASE/HYDROLASE PROTEIN 8-RELATED"/>
    <property type="match status" value="1"/>
</dbReference>
<dbReference type="SUPFAM" id="SSF49899">
    <property type="entry name" value="Concanavalin A-like lectins/glucanases"/>
    <property type="match status" value="1"/>
</dbReference>
<dbReference type="EMBL" id="JBBPBN010000086">
    <property type="protein sequence ID" value="KAK8982083.1"/>
    <property type="molecule type" value="Genomic_DNA"/>
</dbReference>
<dbReference type="Proteomes" id="UP001396334">
    <property type="component" value="Unassembled WGS sequence"/>
</dbReference>
<dbReference type="Pfam" id="PF00722">
    <property type="entry name" value="Glyco_hydro_16"/>
    <property type="match status" value="1"/>
</dbReference>
<dbReference type="PROSITE" id="PS01034">
    <property type="entry name" value="GH16_1"/>
    <property type="match status" value="1"/>
</dbReference>
<dbReference type="InterPro" id="IPR044791">
    <property type="entry name" value="Beta-glucanase/XTH"/>
</dbReference>
<keyword evidence="5" id="KW-1185">Reference proteome</keyword>
<evidence type="ECO:0000259" key="3">
    <source>
        <dbReference type="PROSITE" id="PS51762"/>
    </source>
</evidence>
<dbReference type="Gene3D" id="2.60.120.200">
    <property type="match status" value="1"/>
</dbReference>
<feature type="domain" description="GH16" evidence="3">
    <location>
        <begin position="1"/>
        <end position="220"/>
    </location>
</feature>
<proteinExistence type="predicted"/>
<reference evidence="4 5" key="1">
    <citation type="journal article" date="2024" name="G3 (Bethesda)">
        <title>Genome assembly of Hibiscus sabdariffa L. provides insights into metabolisms of medicinal natural products.</title>
        <authorList>
            <person name="Kim T."/>
        </authorList>
    </citation>
    <scope>NUCLEOTIDE SEQUENCE [LARGE SCALE GENOMIC DNA]</scope>
    <source>
        <strain evidence="4">TK-2024</strain>
        <tissue evidence="4">Old leaves</tissue>
    </source>
</reference>
<dbReference type="InterPro" id="IPR013320">
    <property type="entry name" value="ConA-like_dom_sf"/>
</dbReference>
<evidence type="ECO:0000256" key="1">
    <source>
        <dbReference type="ARBA" id="ARBA00022801"/>
    </source>
</evidence>
<protein>
    <recommendedName>
        <fullName evidence="3">GH16 domain-containing protein</fullName>
    </recommendedName>
</protein>
<name>A0ABR2P1D0_9ROSI</name>
<sequence>MLSASKLPGGVSFLSFNESFSTVYGGQNIHFNGADVEISLTNSTGSGFKSNLLYGDSFFSASIKLPDNHYTAGVVATFYTTNSDIFPGNHDELDFEFLGNIPGKQWVVQTNFFGNGSEQRGREERFNLWFDPTQDFHNYRILWNKNWTVFYVDNVPMRQVHRIDAMGGGLPFEADVVVQYDMGRFELGNRRRSIQGQLPICAFHGGLFRFRHRWQRMFQG</sequence>
<dbReference type="PROSITE" id="PS51762">
    <property type="entry name" value="GH16_2"/>
    <property type="match status" value="1"/>
</dbReference>
<evidence type="ECO:0000313" key="5">
    <source>
        <dbReference type="Proteomes" id="UP001396334"/>
    </source>
</evidence>
<evidence type="ECO:0000256" key="2">
    <source>
        <dbReference type="ARBA" id="ARBA00023295"/>
    </source>
</evidence>
<accession>A0ABR2P1D0</accession>